<dbReference type="InParanoid" id="A0A0C3GP72"/>
<dbReference type="InterPro" id="IPR001810">
    <property type="entry name" value="F-box_dom"/>
</dbReference>
<accession>A0A0C3GP72</accession>
<evidence type="ECO:0000256" key="1">
    <source>
        <dbReference type="SAM" id="MobiDB-lite"/>
    </source>
</evidence>
<reference evidence="3 4" key="1">
    <citation type="submission" date="2014-04" db="EMBL/GenBank/DDBJ databases">
        <authorList>
            <consortium name="DOE Joint Genome Institute"/>
            <person name="Kuo A."/>
            <person name="Martino E."/>
            <person name="Perotto S."/>
            <person name="Kohler A."/>
            <person name="Nagy L.G."/>
            <person name="Floudas D."/>
            <person name="Copeland A."/>
            <person name="Barry K.W."/>
            <person name="Cichocki N."/>
            <person name="Veneault-Fourrey C."/>
            <person name="LaButti K."/>
            <person name="Lindquist E.A."/>
            <person name="Lipzen A."/>
            <person name="Lundell T."/>
            <person name="Morin E."/>
            <person name="Murat C."/>
            <person name="Sun H."/>
            <person name="Tunlid A."/>
            <person name="Henrissat B."/>
            <person name="Grigoriev I.V."/>
            <person name="Hibbett D.S."/>
            <person name="Martin F."/>
            <person name="Nordberg H.P."/>
            <person name="Cantor M.N."/>
            <person name="Hua S.X."/>
        </authorList>
    </citation>
    <scope>NUCLEOTIDE SEQUENCE [LARGE SCALE GENOMIC DNA]</scope>
    <source>
        <strain evidence="3 4">Zn</strain>
    </source>
</reference>
<dbReference type="PROSITE" id="PS50181">
    <property type="entry name" value="FBOX"/>
    <property type="match status" value="1"/>
</dbReference>
<protein>
    <recommendedName>
        <fullName evidence="2">F-box domain-containing protein</fullName>
    </recommendedName>
</protein>
<dbReference type="AlphaFoldDB" id="A0A0C3GP72"/>
<feature type="compositionally biased region" description="Polar residues" evidence="1">
    <location>
        <begin position="375"/>
        <end position="384"/>
    </location>
</feature>
<proteinExistence type="predicted"/>
<keyword evidence="4" id="KW-1185">Reference proteome</keyword>
<evidence type="ECO:0000313" key="4">
    <source>
        <dbReference type="Proteomes" id="UP000054321"/>
    </source>
</evidence>
<gene>
    <name evidence="3" type="ORF">OIDMADRAFT_61837</name>
</gene>
<organism evidence="3 4">
    <name type="scientific">Oidiodendron maius (strain Zn)</name>
    <dbReference type="NCBI Taxonomy" id="913774"/>
    <lineage>
        <taxon>Eukaryota</taxon>
        <taxon>Fungi</taxon>
        <taxon>Dikarya</taxon>
        <taxon>Ascomycota</taxon>
        <taxon>Pezizomycotina</taxon>
        <taxon>Leotiomycetes</taxon>
        <taxon>Leotiomycetes incertae sedis</taxon>
        <taxon>Myxotrichaceae</taxon>
        <taxon>Oidiodendron</taxon>
    </lineage>
</organism>
<evidence type="ECO:0000313" key="3">
    <source>
        <dbReference type="EMBL" id="KIM93194.1"/>
    </source>
</evidence>
<name>A0A0C3GP72_OIDMZ</name>
<dbReference type="EMBL" id="KN832898">
    <property type="protein sequence ID" value="KIM93194.1"/>
    <property type="molecule type" value="Genomic_DNA"/>
</dbReference>
<reference evidence="4" key="2">
    <citation type="submission" date="2015-01" db="EMBL/GenBank/DDBJ databases">
        <title>Evolutionary Origins and Diversification of the Mycorrhizal Mutualists.</title>
        <authorList>
            <consortium name="DOE Joint Genome Institute"/>
            <consortium name="Mycorrhizal Genomics Consortium"/>
            <person name="Kohler A."/>
            <person name="Kuo A."/>
            <person name="Nagy L.G."/>
            <person name="Floudas D."/>
            <person name="Copeland A."/>
            <person name="Barry K.W."/>
            <person name="Cichocki N."/>
            <person name="Veneault-Fourrey C."/>
            <person name="LaButti K."/>
            <person name="Lindquist E.A."/>
            <person name="Lipzen A."/>
            <person name="Lundell T."/>
            <person name="Morin E."/>
            <person name="Murat C."/>
            <person name="Riley R."/>
            <person name="Ohm R."/>
            <person name="Sun H."/>
            <person name="Tunlid A."/>
            <person name="Henrissat B."/>
            <person name="Grigoriev I.V."/>
            <person name="Hibbett D.S."/>
            <person name="Martin F."/>
        </authorList>
    </citation>
    <scope>NUCLEOTIDE SEQUENCE [LARGE SCALE GENOMIC DNA]</scope>
    <source>
        <strain evidence="4">Zn</strain>
    </source>
</reference>
<dbReference type="OrthoDB" id="3434965at2759"/>
<feature type="domain" description="F-box" evidence="2">
    <location>
        <begin position="7"/>
        <end position="59"/>
    </location>
</feature>
<dbReference type="Proteomes" id="UP000054321">
    <property type="component" value="Unassembled WGS sequence"/>
</dbReference>
<evidence type="ECO:0000259" key="2">
    <source>
        <dbReference type="PROSITE" id="PS50181"/>
    </source>
</evidence>
<dbReference type="STRING" id="913774.A0A0C3GP72"/>
<feature type="region of interest" description="Disordered" evidence="1">
    <location>
        <begin position="365"/>
        <end position="390"/>
    </location>
</feature>
<sequence length="390" mass="44766">MSLSRPKLRFETLPADALRAVLDLLPPWEIKQLSRASKQLREWSLPFLFRNVEFQFSRAGFEDLRSLLKSDARHHIICFTYTAPELLKPEILDFNRFKSDILTPESYAEEAKEMYDEGYGVDPSYMIIYDTLHITCEEQRSIVDEGVDYTVLSSVLGALPRLTEACLRFRWTVRGQEWLGRYVHFPHMIMPDRSCQHHIKVVSNALRRARNGGVRAQAVNLLGFKLWARDVQQDYSLNRLSRPLTELLRFVQILRLTASHSALEVLSLCALDIHQFDMCSAVVNYERLEGFLEGNKKSIRSIGFHNVQMIKSSHRDVEISDLSSDVLRCMLSMSQSTPCQAADCGCCGSRENGWRLVLDDHLKRTPAKRKHDESITTSQQSSDEVTPEAL</sequence>
<dbReference type="HOGENOM" id="CLU_042085_0_0_1"/>